<sequence>MGPFETAIIIALVLYSTLAETFDWETIADMEEEVVYFEDIPSMVSQSKVSASVEYRTRAGQISNTSASHDWDKDLVDDWKSPRTLLEEACMALAAQEAKLTEKYTPKGASTEKAISTW</sequence>
<feature type="signal peptide" evidence="1">
    <location>
        <begin position="1"/>
        <end position="19"/>
    </location>
</feature>
<dbReference type="Proteomes" id="UP000823749">
    <property type="component" value="Chromosome 11"/>
</dbReference>
<evidence type="ECO:0000313" key="2">
    <source>
        <dbReference type="EMBL" id="KAG5526474.1"/>
    </source>
</evidence>
<gene>
    <name evidence="2" type="ORF">RHGRI_032671</name>
</gene>
<evidence type="ECO:0000313" key="3">
    <source>
        <dbReference type="Proteomes" id="UP000823749"/>
    </source>
</evidence>
<name>A0AAV6IIJ0_9ERIC</name>
<evidence type="ECO:0000256" key="1">
    <source>
        <dbReference type="SAM" id="SignalP"/>
    </source>
</evidence>
<comment type="caution">
    <text evidence="2">The sequence shown here is derived from an EMBL/GenBank/DDBJ whole genome shotgun (WGS) entry which is preliminary data.</text>
</comment>
<proteinExistence type="predicted"/>
<keyword evidence="1" id="KW-0732">Signal</keyword>
<feature type="chain" id="PRO_5044000472" evidence="1">
    <location>
        <begin position="20"/>
        <end position="118"/>
    </location>
</feature>
<organism evidence="2 3">
    <name type="scientific">Rhododendron griersonianum</name>
    <dbReference type="NCBI Taxonomy" id="479676"/>
    <lineage>
        <taxon>Eukaryota</taxon>
        <taxon>Viridiplantae</taxon>
        <taxon>Streptophyta</taxon>
        <taxon>Embryophyta</taxon>
        <taxon>Tracheophyta</taxon>
        <taxon>Spermatophyta</taxon>
        <taxon>Magnoliopsida</taxon>
        <taxon>eudicotyledons</taxon>
        <taxon>Gunneridae</taxon>
        <taxon>Pentapetalae</taxon>
        <taxon>asterids</taxon>
        <taxon>Ericales</taxon>
        <taxon>Ericaceae</taxon>
        <taxon>Ericoideae</taxon>
        <taxon>Rhodoreae</taxon>
        <taxon>Rhododendron</taxon>
    </lineage>
</organism>
<keyword evidence="3" id="KW-1185">Reference proteome</keyword>
<dbReference type="EMBL" id="JACTNZ010000011">
    <property type="protein sequence ID" value="KAG5526474.1"/>
    <property type="molecule type" value="Genomic_DNA"/>
</dbReference>
<reference evidence="2" key="1">
    <citation type="submission" date="2020-08" db="EMBL/GenBank/DDBJ databases">
        <title>Plant Genome Project.</title>
        <authorList>
            <person name="Zhang R.-G."/>
        </authorList>
    </citation>
    <scope>NUCLEOTIDE SEQUENCE</scope>
    <source>
        <strain evidence="2">WSP0</strain>
        <tissue evidence="2">Leaf</tissue>
    </source>
</reference>
<protein>
    <submittedName>
        <fullName evidence="2">Uncharacterized protein</fullName>
    </submittedName>
</protein>
<accession>A0AAV6IIJ0</accession>
<dbReference type="AlphaFoldDB" id="A0AAV6IIJ0"/>